<dbReference type="SUPFAM" id="SSF52540">
    <property type="entry name" value="P-loop containing nucleoside triphosphate hydrolases"/>
    <property type="match status" value="1"/>
</dbReference>
<dbReference type="GeneID" id="28733500"/>
<organism evidence="1 2">
    <name type="scientific">Cyphellophora attinorum</name>
    <dbReference type="NCBI Taxonomy" id="1664694"/>
    <lineage>
        <taxon>Eukaryota</taxon>
        <taxon>Fungi</taxon>
        <taxon>Dikarya</taxon>
        <taxon>Ascomycota</taxon>
        <taxon>Pezizomycotina</taxon>
        <taxon>Eurotiomycetes</taxon>
        <taxon>Chaetothyriomycetidae</taxon>
        <taxon>Chaetothyriales</taxon>
        <taxon>Cyphellophoraceae</taxon>
        <taxon>Cyphellophora</taxon>
    </lineage>
</organism>
<dbReference type="GO" id="GO:0031048">
    <property type="term" value="P:regulatory ncRNA-mediated heterochromatin formation"/>
    <property type="evidence" value="ECO:0007669"/>
    <property type="project" value="TreeGrafter"/>
</dbReference>
<dbReference type="VEuPathDB" id="FungiDB:AB675_1710"/>
<proteinExistence type="predicted"/>
<dbReference type="GO" id="GO:0031380">
    <property type="term" value="C:nuclear RNA-directed RNA polymerase complex"/>
    <property type="evidence" value="ECO:0007669"/>
    <property type="project" value="TreeGrafter"/>
</dbReference>
<dbReference type="EMBL" id="LFJN01000006">
    <property type="protein sequence ID" value="KPI42653.1"/>
    <property type="molecule type" value="Genomic_DNA"/>
</dbReference>
<dbReference type="OrthoDB" id="2423195at2759"/>
<dbReference type="AlphaFoldDB" id="A0A0N1HDE9"/>
<comment type="caution">
    <text evidence="1">The sequence shown here is derived from an EMBL/GenBank/DDBJ whole genome shotgun (WGS) entry which is preliminary data.</text>
</comment>
<dbReference type="Proteomes" id="UP000038010">
    <property type="component" value="Unassembled WGS sequence"/>
</dbReference>
<protein>
    <recommendedName>
        <fullName evidence="3">DNA2/NAM7 helicase-like C-terminal domain-containing protein</fullName>
    </recommendedName>
</protein>
<gene>
    <name evidence="1" type="ORF">AB675_1710</name>
</gene>
<dbReference type="InterPro" id="IPR027417">
    <property type="entry name" value="P-loop_NTPase"/>
</dbReference>
<name>A0A0N1HDE9_9EURO</name>
<dbReference type="InterPro" id="IPR045055">
    <property type="entry name" value="DNA2/NAM7-like"/>
</dbReference>
<reference evidence="1 2" key="1">
    <citation type="submission" date="2015-06" db="EMBL/GenBank/DDBJ databases">
        <title>Draft genome of the ant-associated black yeast Phialophora attae CBS 131958.</title>
        <authorList>
            <person name="Moreno L.F."/>
            <person name="Stielow B.J."/>
            <person name="de Hoog S."/>
            <person name="Vicente V.A."/>
            <person name="Weiss V.A."/>
            <person name="de Vries M."/>
            <person name="Cruz L.M."/>
            <person name="Souza E.M."/>
        </authorList>
    </citation>
    <scope>NUCLEOTIDE SEQUENCE [LARGE SCALE GENOMIC DNA]</scope>
    <source>
        <strain evidence="1 2">CBS 131958</strain>
    </source>
</reference>
<keyword evidence="2" id="KW-1185">Reference proteome</keyword>
<evidence type="ECO:0008006" key="3">
    <source>
        <dbReference type="Google" id="ProtNLM"/>
    </source>
</evidence>
<dbReference type="PANTHER" id="PTHR10887:SF341">
    <property type="entry name" value="NFX1-TYPE ZINC FINGER-CONTAINING PROTEIN 1"/>
    <property type="match status" value="1"/>
</dbReference>
<evidence type="ECO:0000313" key="1">
    <source>
        <dbReference type="EMBL" id="KPI42653.1"/>
    </source>
</evidence>
<sequence>MPNPGMGTIDRQTFVDRLRSMSSHDWKQAEAQWETLMHVFSCIQGPPGAGKMYAMLLDLLLKEPYLLKEIIIVVQGYTNQSVDHLVEHLDPLFRGSIRRLGNQSRKPEEMGGFSIRSARAKYSNSLPKSSKELPFNKLVTVTNNGSDMTAAASKAVLLLDFLQNGEMSYEVVGDFLKDHYPKICGSFQTPEKNYHQSERHKQYAGMRPWVKERLRAAPLYLFLDWLQGKDFSEAILLERMLSAIKSEEDTPLFKNALQEEAIKAWENANSNNLSTIWDLSHQARINLAEGWFLSDKDDARKVAAIGTRVIACTASYSVMRPALISELGPIIFLINEAALWPYTAQMCQYRFGTVQQMLLTGDHAQLGPQGRGEGLMQAPFNNSISVFQDFFMDATSSKTTLDLEHRCPPPNLGVVKSVKSSDGLPPYPHLTAAASTHKYSELPGMESRLLWLDHRHPEGGGDDDGLTVQSDVVTASLHRDTHKSLSNAKEAEMVLDRADLAIITPYNGQLNLILRNVSKLRNIQLWLSDADREMLVASGSFDESEMEKLPISPFLTLETYPRGIGAHGILYPMRRPELGYKLA</sequence>
<dbReference type="RefSeq" id="XP_018002616.1">
    <property type="nucleotide sequence ID" value="XM_018141620.1"/>
</dbReference>
<evidence type="ECO:0000313" key="2">
    <source>
        <dbReference type="Proteomes" id="UP000038010"/>
    </source>
</evidence>
<accession>A0A0N1HDE9</accession>
<dbReference type="Gene3D" id="3.40.50.300">
    <property type="entry name" value="P-loop containing nucleotide triphosphate hydrolases"/>
    <property type="match status" value="1"/>
</dbReference>
<dbReference type="PANTHER" id="PTHR10887">
    <property type="entry name" value="DNA2/NAM7 HELICASE FAMILY"/>
    <property type="match status" value="1"/>
</dbReference>